<keyword evidence="2" id="KW-1185">Reference proteome</keyword>
<organism evidence="1 2">
    <name type="scientific">Pistacia atlantica</name>
    <dbReference type="NCBI Taxonomy" id="434234"/>
    <lineage>
        <taxon>Eukaryota</taxon>
        <taxon>Viridiplantae</taxon>
        <taxon>Streptophyta</taxon>
        <taxon>Embryophyta</taxon>
        <taxon>Tracheophyta</taxon>
        <taxon>Spermatophyta</taxon>
        <taxon>Magnoliopsida</taxon>
        <taxon>eudicotyledons</taxon>
        <taxon>Gunneridae</taxon>
        <taxon>Pentapetalae</taxon>
        <taxon>rosids</taxon>
        <taxon>malvids</taxon>
        <taxon>Sapindales</taxon>
        <taxon>Anacardiaceae</taxon>
        <taxon>Pistacia</taxon>
    </lineage>
</organism>
<proteinExistence type="predicted"/>
<dbReference type="Proteomes" id="UP001164250">
    <property type="component" value="Chromosome 7"/>
</dbReference>
<reference evidence="2" key="1">
    <citation type="journal article" date="2023" name="G3 (Bethesda)">
        <title>Genome assembly and association tests identify interacting loci associated with vigor, precocity, and sex in interspecific pistachio rootstocks.</title>
        <authorList>
            <person name="Palmer W."/>
            <person name="Jacygrad E."/>
            <person name="Sagayaradj S."/>
            <person name="Cavanaugh K."/>
            <person name="Han R."/>
            <person name="Bertier L."/>
            <person name="Beede B."/>
            <person name="Kafkas S."/>
            <person name="Golino D."/>
            <person name="Preece J."/>
            <person name="Michelmore R."/>
        </authorList>
    </citation>
    <scope>NUCLEOTIDE SEQUENCE [LARGE SCALE GENOMIC DNA]</scope>
</reference>
<name>A0ACC1B453_9ROSI</name>
<comment type="caution">
    <text evidence="1">The sequence shown here is derived from an EMBL/GenBank/DDBJ whole genome shotgun (WGS) entry which is preliminary data.</text>
</comment>
<evidence type="ECO:0000313" key="1">
    <source>
        <dbReference type="EMBL" id="KAJ0093667.1"/>
    </source>
</evidence>
<accession>A0ACC1B453</accession>
<sequence>MDMDFDIPLPEELELLEADARLHDPYLDEYLDLEPPEQDLPDSPPPQLTPHKRTRSESPSRPIDDTEPQFDDKRTKIVVNDDEDNENDEDWLRYSPPKQSNGDLEEREDATVVVQEKVLSRYAFEIDGDCLPVTAPSGGDRVYVKICGAQGEERVKKLNVKSYSNGLISEPVNILLQKVEQEAFAKVNIAVNSFG</sequence>
<gene>
    <name evidence="1" type="ORF">Patl1_25924</name>
</gene>
<protein>
    <submittedName>
        <fullName evidence="1">Uncharacterized protein</fullName>
    </submittedName>
</protein>
<dbReference type="EMBL" id="CM047903">
    <property type="protein sequence ID" value="KAJ0093667.1"/>
    <property type="molecule type" value="Genomic_DNA"/>
</dbReference>
<evidence type="ECO:0000313" key="2">
    <source>
        <dbReference type="Proteomes" id="UP001164250"/>
    </source>
</evidence>